<protein>
    <submittedName>
        <fullName evidence="4">ABC-type antimicrobial peptide transport system, ATPase component</fullName>
    </submittedName>
</protein>
<keyword evidence="5" id="KW-1185">Reference proteome</keyword>
<dbReference type="PROSITE" id="PS00211">
    <property type="entry name" value="ABC_TRANSPORTER_1"/>
    <property type="match status" value="1"/>
</dbReference>
<dbReference type="Gene3D" id="3.40.50.300">
    <property type="entry name" value="P-loop containing nucleotide triphosphate hydrolases"/>
    <property type="match status" value="1"/>
</dbReference>
<dbReference type="SMART" id="SM00382">
    <property type="entry name" value="AAA"/>
    <property type="match status" value="1"/>
</dbReference>
<accession>A0A0G3GXV9</accession>
<evidence type="ECO:0000256" key="1">
    <source>
        <dbReference type="ARBA" id="ARBA00022741"/>
    </source>
</evidence>
<keyword evidence="1" id="KW-0547">Nucleotide-binding</keyword>
<reference evidence="4 5" key="1">
    <citation type="journal article" date="2015" name="Genome Announc.">
        <title>Complete Genome Sequence of the Type Strain Corynebacterium mustelae DSM 45274, Isolated from Various Tissues of a Male Ferret with Lethal Sepsis.</title>
        <authorList>
            <person name="Ruckert C."/>
            <person name="Eimer J."/>
            <person name="Winkler A."/>
            <person name="Tauch A."/>
        </authorList>
    </citation>
    <scope>NUCLEOTIDE SEQUENCE [LARGE SCALE GENOMIC DNA]</scope>
    <source>
        <strain evidence="4 5">DSM 45274</strain>
    </source>
</reference>
<dbReference type="InterPro" id="IPR017871">
    <property type="entry name" value="ABC_transporter-like_CS"/>
</dbReference>
<dbReference type="GO" id="GO:0022857">
    <property type="term" value="F:transmembrane transporter activity"/>
    <property type="evidence" value="ECO:0007669"/>
    <property type="project" value="TreeGrafter"/>
</dbReference>
<dbReference type="InterPro" id="IPR003593">
    <property type="entry name" value="AAA+_ATPase"/>
</dbReference>
<dbReference type="EMBL" id="CP011542">
    <property type="protein sequence ID" value="AKK05370.1"/>
    <property type="molecule type" value="Genomic_DNA"/>
</dbReference>
<dbReference type="OrthoDB" id="4425833at2"/>
<gene>
    <name evidence="4" type="ORF">CMUST_05160</name>
</gene>
<proteinExistence type="predicted"/>
<sequence length="213" mass="23096">MITATDLNKAFDRKTLWENLSFTALNGQLTALTGPSGCGKTTLLNCLGTLDKPDSGSILVEGREVTTMNARKTRKFRATHLGYVAQDYALMDNETVAANIAVAIPLDQLHKRKQLIASALKKVGLAGYEKYPAHSLSGGEQQRVSIARLYVRKPSLILCDEPTGSLDQANAAIIINALREQADAGATVVISTHDPKVMDLCDNHIKLAKKHRS</sequence>
<keyword evidence="2" id="KW-0067">ATP-binding</keyword>
<dbReference type="GO" id="GO:0005886">
    <property type="term" value="C:plasma membrane"/>
    <property type="evidence" value="ECO:0007669"/>
    <property type="project" value="TreeGrafter"/>
</dbReference>
<dbReference type="Proteomes" id="UP000035199">
    <property type="component" value="Chromosome"/>
</dbReference>
<dbReference type="PATRIC" id="fig|571915.4.peg.1093"/>
<dbReference type="STRING" id="571915.CMUST_05160"/>
<dbReference type="RefSeq" id="WP_047261598.1">
    <property type="nucleotide sequence ID" value="NZ_CP011542.1"/>
</dbReference>
<evidence type="ECO:0000313" key="4">
    <source>
        <dbReference type="EMBL" id="AKK05370.1"/>
    </source>
</evidence>
<evidence type="ECO:0000256" key="2">
    <source>
        <dbReference type="ARBA" id="ARBA00022840"/>
    </source>
</evidence>
<organism evidence="4 5">
    <name type="scientific">Corynebacterium mustelae</name>
    <dbReference type="NCBI Taxonomy" id="571915"/>
    <lineage>
        <taxon>Bacteria</taxon>
        <taxon>Bacillati</taxon>
        <taxon>Actinomycetota</taxon>
        <taxon>Actinomycetes</taxon>
        <taxon>Mycobacteriales</taxon>
        <taxon>Corynebacteriaceae</taxon>
        <taxon>Corynebacterium</taxon>
    </lineage>
</organism>
<dbReference type="GO" id="GO:0016887">
    <property type="term" value="F:ATP hydrolysis activity"/>
    <property type="evidence" value="ECO:0007669"/>
    <property type="project" value="InterPro"/>
</dbReference>
<name>A0A0G3GXV9_9CORY</name>
<dbReference type="AlphaFoldDB" id="A0A0G3GXV9"/>
<dbReference type="InterPro" id="IPR003439">
    <property type="entry name" value="ABC_transporter-like_ATP-bd"/>
</dbReference>
<dbReference type="InterPro" id="IPR027417">
    <property type="entry name" value="P-loop_NTPase"/>
</dbReference>
<dbReference type="GO" id="GO:0005524">
    <property type="term" value="F:ATP binding"/>
    <property type="evidence" value="ECO:0007669"/>
    <property type="project" value="UniProtKB-KW"/>
</dbReference>
<dbReference type="Pfam" id="PF00005">
    <property type="entry name" value="ABC_tran"/>
    <property type="match status" value="1"/>
</dbReference>
<dbReference type="KEGG" id="cmv:CMUST_05160"/>
<dbReference type="PANTHER" id="PTHR24220">
    <property type="entry name" value="IMPORT ATP-BINDING PROTEIN"/>
    <property type="match status" value="1"/>
</dbReference>
<dbReference type="InterPro" id="IPR015854">
    <property type="entry name" value="ABC_transpr_LolD-like"/>
</dbReference>
<feature type="domain" description="ABC transporter" evidence="3">
    <location>
        <begin position="2"/>
        <end position="210"/>
    </location>
</feature>
<dbReference type="SUPFAM" id="SSF52540">
    <property type="entry name" value="P-loop containing nucleoside triphosphate hydrolases"/>
    <property type="match status" value="1"/>
</dbReference>
<evidence type="ECO:0000313" key="5">
    <source>
        <dbReference type="Proteomes" id="UP000035199"/>
    </source>
</evidence>
<evidence type="ECO:0000259" key="3">
    <source>
        <dbReference type="PROSITE" id="PS50893"/>
    </source>
</evidence>
<dbReference type="PROSITE" id="PS50893">
    <property type="entry name" value="ABC_TRANSPORTER_2"/>
    <property type="match status" value="1"/>
</dbReference>
<reference evidence="5" key="2">
    <citation type="submission" date="2015-05" db="EMBL/GenBank/DDBJ databases">
        <title>Complete genome sequence of Corynebacterium mustelae DSM 45274, isolated from various tissues of a male ferret with lethal sepsis.</title>
        <authorList>
            <person name="Ruckert C."/>
            <person name="Albersmeier A."/>
            <person name="Winkler A."/>
            <person name="Tauch A."/>
        </authorList>
    </citation>
    <scope>NUCLEOTIDE SEQUENCE [LARGE SCALE GENOMIC DNA]</scope>
    <source>
        <strain evidence="5">DSM 45274</strain>
    </source>
</reference>